<accession>A0A512NC19</accession>
<sequence>MKKLLMIAVLALWAGVASAQHSHGSLKGPNGGAMQDVAGVHAELLVAANVVTINIFDESNKPASAKGFSGSVLIVSGGSRETVQLTVSGDSSLKGEAKAAVPAGAAVTLVLKNAAGKSGQVKF</sequence>
<feature type="signal peptide" evidence="1">
    <location>
        <begin position="1"/>
        <end position="19"/>
    </location>
</feature>
<keyword evidence="1" id="KW-0732">Signal</keyword>
<keyword evidence="3" id="KW-1185">Reference proteome</keyword>
<dbReference type="AlphaFoldDB" id="A0A512NC19"/>
<dbReference type="OrthoDB" id="7933680at2"/>
<dbReference type="EMBL" id="BKAJ01000066">
    <property type="protein sequence ID" value="GEP56489.1"/>
    <property type="molecule type" value="Genomic_DNA"/>
</dbReference>
<evidence type="ECO:0000313" key="3">
    <source>
        <dbReference type="Proteomes" id="UP000321058"/>
    </source>
</evidence>
<gene>
    <name evidence="2" type="ORF">RSO01_36550</name>
</gene>
<protein>
    <submittedName>
        <fullName evidence="2">Uncharacterized protein</fullName>
    </submittedName>
</protein>
<dbReference type="Proteomes" id="UP000321058">
    <property type="component" value="Unassembled WGS sequence"/>
</dbReference>
<name>A0A512NC19_9HYPH</name>
<reference evidence="2 3" key="1">
    <citation type="submission" date="2019-07" db="EMBL/GenBank/DDBJ databases">
        <title>Whole genome shotgun sequence of Reyranella soli NBRC 108950.</title>
        <authorList>
            <person name="Hosoyama A."/>
            <person name="Uohara A."/>
            <person name="Ohji S."/>
            <person name="Ichikawa N."/>
        </authorList>
    </citation>
    <scope>NUCLEOTIDE SEQUENCE [LARGE SCALE GENOMIC DNA]</scope>
    <source>
        <strain evidence="2 3">NBRC 108950</strain>
    </source>
</reference>
<evidence type="ECO:0000256" key="1">
    <source>
        <dbReference type="SAM" id="SignalP"/>
    </source>
</evidence>
<dbReference type="RefSeq" id="WP_147150577.1">
    <property type="nucleotide sequence ID" value="NZ_BKAJ01000066.1"/>
</dbReference>
<feature type="chain" id="PRO_5021868854" evidence="1">
    <location>
        <begin position="20"/>
        <end position="123"/>
    </location>
</feature>
<organism evidence="2 3">
    <name type="scientific">Reyranella soli</name>
    <dbReference type="NCBI Taxonomy" id="1230389"/>
    <lineage>
        <taxon>Bacteria</taxon>
        <taxon>Pseudomonadati</taxon>
        <taxon>Pseudomonadota</taxon>
        <taxon>Alphaproteobacteria</taxon>
        <taxon>Hyphomicrobiales</taxon>
        <taxon>Reyranellaceae</taxon>
        <taxon>Reyranella</taxon>
    </lineage>
</organism>
<comment type="caution">
    <text evidence="2">The sequence shown here is derived from an EMBL/GenBank/DDBJ whole genome shotgun (WGS) entry which is preliminary data.</text>
</comment>
<evidence type="ECO:0000313" key="2">
    <source>
        <dbReference type="EMBL" id="GEP56489.1"/>
    </source>
</evidence>
<proteinExistence type="predicted"/>